<dbReference type="AlphaFoldDB" id="A0A1I0TPB8"/>
<evidence type="ECO:0000256" key="1">
    <source>
        <dbReference type="SAM" id="Coils"/>
    </source>
</evidence>
<gene>
    <name evidence="2" type="ORF">SAMN05192569_10395</name>
</gene>
<sequence>MVAKIVGAQGRGEGTSLAGVAAEQRATGCLSMIDFSNQEKMDDSIFEVENKIRALEKEIQEIKERWNEIRKAKEQEKKRIHHVNISVISYFTYSFLLTKGGDQKGIVIGNFVIHNIGSAALENPYICLKVTPKECAALSAKLGEDVQYDRRLNPLVMEPWQYIDENANKIVEERGEFWLKPVRISQIEPGQKLAFSNFQLKFAIKGVQTFYKMEGFFYCKQLQNGVRALNNIAIHV</sequence>
<keyword evidence="3" id="KW-1185">Reference proteome</keyword>
<protein>
    <submittedName>
        <fullName evidence="2">Uncharacterized protein</fullName>
    </submittedName>
</protein>
<reference evidence="3" key="1">
    <citation type="submission" date="2016-10" db="EMBL/GenBank/DDBJ databases">
        <authorList>
            <person name="Varghese N."/>
            <person name="Submissions S."/>
        </authorList>
    </citation>
    <scope>NUCLEOTIDE SEQUENCE [LARGE SCALE GENOMIC DNA]</scope>
    <source>
        <strain evidence="3">M1</strain>
    </source>
</reference>
<evidence type="ECO:0000313" key="3">
    <source>
        <dbReference type="Proteomes" id="UP000198650"/>
    </source>
</evidence>
<keyword evidence="1" id="KW-0175">Coiled coil</keyword>
<proteinExistence type="predicted"/>
<dbReference type="Proteomes" id="UP000198650">
    <property type="component" value="Unassembled WGS sequence"/>
</dbReference>
<dbReference type="EMBL" id="FOJS01000039">
    <property type="protein sequence ID" value="SFA52876.1"/>
    <property type="molecule type" value="Genomic_DNA"/>
</dbReference>
<accession>A0A1I0TPB8</accession>
<evidence type="ECO:0000313" key="2">
    <source>
        <dbReference type="EMBL" id="SFA52876.1"/>
    </source>
</evidence>
<name>A0A1I0TPB8_9BACL</name>
<dbReference type="STRING" id="186116.SAMN05192569_10395"/>
<feature type="coiled-coil region" evidence="1">
    <location>
        <begin position="38"/>
        <end position="79"/>
    </location>
</feature>
<organism evidence="2 3">
    <name type="scientific">Parageobacillus thermantarcticus</name>
    <dbReference type="NCBI Taxonomy" id="186116"/>
    <lineage>
        <taxon>Bacteria</taxon>
        <taxon>Bacillati</taxon>
        <taxon>Bacillota</taxon>
        <taxon>Bacilli</taxon>
        <taxon>Bacillales</taxon>
        <taxon>Anoxybacillaceae</taxon>
        <taxon>Parageobacillus</taxon>
    </lineage>
</organism>